<dbReference type="GO" id="GO:1902983">
    <property type="term" value="P:DNA strand elongation involved in mitotic DNA replication"/>
    <property type="evidence" value="ECO:0007669"/>
    <property type="project" value="EnsemblFungi"/>
</dbReference>
<evidence type="ECO:0000313" key="10">
    <source>
        <dbReference type="Proteomes" id="UP000070544"/>
    </source>
</evidence>
<keyword evidence="4 6" id="KW-0235">DNA replication</keyword>
<comment type="function">
    <text evidence="6">Required for correct functioning of the GINS complex, a complex that plays an essential role in the initiation of DNA replication, and progression of DNA replication forks. GINS complex seems to bind preferentially to single-stranded DNA.</text>
</comment>
<dbReference type="InterPro" id="IPR036224">
    <property type="entry name" value="GINS_bundle-like_dom_sf"/>
</dbReference>
<evidence type="ECO:0000259" key="8">
    <source>
        <dbReference type="Pfam" id="PF24997"/>
    </source>
</evidence>
<dbReference type="CDD" id="cd11710">
    <property type="entry name" value="GINS_A_psf1"/>
    <property type="match status" value="1"/>
</dbReference>
<dbReference type="GO" id="GO:1902975">
    <property type="term" value="P:mitotic DNA replication initiation"/>
    <property type="evidence" value="ECO:0007669"/>
    <property type="project" value="EnsemblFungi"/>
</dbReference>
<name>A0A139ANI3_GONPJ</name>
<keyword evidence="5 6" id="KW-0539">Nucleus</keyword>
<dbReference type="EMBL" id="KQ965744">
    <property type="protein sequence ID" value="KXS18055.1"/>
    <property type="molecule type" value="Genomic_DNA"/>
</dbReference>
<keyword evidence="10" id="KW-1185">Reference proteome</keyword>
<dbReference type="GO" id="GO:0000811">
    <property type="term" value="C:GINS complex"/>
    <property type="evidence" value="ECO:0007669"/>
    <property type="project" value="UniProtKB-UniRule"/>
</dbReference>
<dbReference type="Pfam" id="PF05916">
    <property type="entry name" value="Sld5"/>
    <property type="match status" value="1"/>
</dbReference>
<evidence type="ECO:0000256" key="6">
    <source>
        <dbReference type="RuleBase" id="RU368085"/>
    </source>
</evidence>
<reference evidence="9 10" key="1">
    <citation type="journal article" date="2015" name="Genome Biol. Evol.">
        <title>Phylogenomic analyses indicate that early fungi evolved digesting cell walls of algal ancestors of land plants.</title>
        <authorList>
            <person name="Chang Y."/>
            <person name="Wang S."/>
            <person name="Sekimoto S."/>
            <person name="Aerts A.L."/>
            <person name="Choi C."/>
            <person name="Clum A."/>
            <person name="LaButti K.M."/>
            <person name="Lindquist E.A."/>
            <person name="Yee Ngan C."/>
            <person name="Ohm R.A."/>
            <person name="Salamov A.A."/>
            <person name="Grigoriev I.V."/>
            <person name="Spatafora J.W."/>
            <person name="Berbee M.L."/>
        </authorList>
    </citation>
    <scope>NUCLEOTIDE SEQUENCE [LARGE SCALE GENOMIC DNA]</scope>
    <source>
        <strain evidence="9 10">JEL478</strain>
    </source>
</reference>
<evidence type="ECO:0000256" key="1">
    <source>
        <dbReference type="ARBA" id="ARBA00004123"/>
    </source>
</evidence>
<dbReference type="GO" id="GO:0043596">
    <property type="term" value="C:nuclear replication fork"/>
    <property type="evidence" value="ECO:0007669"/>
    <property type="project" value="EnsemblFungi"/>
</dbReference>
<gene>
    <name evidence="9" type="ORF">M427DRAFT_54262</name>
</gene>
<dbReference type="AlphaFoldDB" id="A0A139ANI3"/>
<comment type="subcellular location">
    <subcellularLocation>
        <location evidence="1 6">Nucleus</location>
    </subcellularLocation>
</comment>
<dbReference type="InterPro" id="IPR056783">
    <property type="entry name" value="PSF1_C"/>
</dbReference>
<dbReference type="PANTHER" id="PTHR12914:SF2">
    <property type="entry name" value="DNA REPLICATION COMPLEX GINS PROTEIN PSF1"/>
    <property type="match status" value="1"/>
</dbReference>
<feature type="domain" description="GINS subunit" evidence="7">
    <location>
        <begin position="68"/>
        <end position="135"/>
    </location>
</feature>
<protein>
    <recommendedName>
        <fullName evidence="3 6">DNA replication complex GINS protein PSF1</fullName>
    </recommendedName>
</protein>
<sequence length="204" mass="23345">MVYGDEASKLIRECKRSHILIPYNTDVVRVVINEVAHINSELMTMQTQHPDIFERAEDPDYRGVVTAMMMMQRALRRNKQCLLAYHKFRLELVKQLAWEAQGLRALPADAKRNMSQQELEFYESYCDLLRDYSEASGGAQANLVSATLVPPRDLFIHVRALVDLGEIVTESGAVIELKKGQQDYVLRTDVEHLIAQGYLVHKGR</sequence>
<dbReference type="GO" id="GO:0071162">
    <property type="term" value="C:CMG complex"/>
    <property type="evidence" value="ECO:0007669"/>
    <property type="project" value="EnsemblFungi"/>
</dbReference>
<evidence type="ECO:0000256" key="3">
    <source>
        <dbReference type="ARBA" id="ARBA00015143"/>
    </source>
</evidence>
<evidence type="ECO:0000256" key="5">
    <source>
        <dbReference type="ARBA" id="ARBA00023242"/>
    </source>
</evidence>
<proteinExistence type="inferred from homology"/>
<dbReference type="InterPro" id="IPR005339">
    <property type="entry name" value="GINS_Psf1"/>
</dbReference>
<accession>A0A139ANI3</accession>
<comment type="similarity">
    <text evidence="2 6">Belongs to the GINS1/PSF1 family.</text>
</comment>
<dbReference type="Gene3D" id="1.20.58.1030">
    <property type="match status" value="1"/>
</dbReference>
<evidence type="ECO:0000256" key="2">
    <source>
        <dbReference type="ARBA" id="ARBA00006677"/>
    </source>
</evidence>
<dbReference type="SUPFAM" id="SSF158573">
    <property type="entry name" value="GINS helical bundle-like"/>
    <property type="match status" value="1"/>
</dbReference>
<dbReference type="PANTHER" id="PTHR12914">
    <property type="entry name" value="PARTNER OF SLD5"/>
    <property type="match status" value="1"/>
</dbReference>
<dbReference type="Pfam" id="PF24997">
    <property type="entry name" value="PSF1_C"/>
    <property type="match status" value="1"/>
</dbReference>
<dbReference type="Proteomes" id="UP000070544">
    <property type="component" value="Unassembled WGS sequence"/>
</dbReference>
<organism evidence="9 10">
    <name type="scientific">Gonapodya prolifera (strain JEL478)</name>
    <name type="common">Monoblepharis prolifera</name>
    <dbReference type="NCBI Taxonomy" id="1344416"/>
    <lineage>
        <taxon>Eukaryota</taxon>
        <taxon>Fungi</taxon>
        <taxon>Fungi incertae sedis</taxon>
        <taxon>Chytridiomycota</taxon>
        <taxon>Chytridiomycota incertae sedis</taxon>
        <taxon>Monoblepharidomycetes</taxon>
        <taxon>Monoblepharidales</taxon>
        <taxon>Gonapodyaceae</taxon>
        <taxon>Gonapodya</taxon>
    </lineage>
</organism>
<comment type="subunit">
    <text evidence="6">Component of the GINS complex.</text>
</comment>
<evidence type="ECO:0000256" key="4">
    <source>
        <dbReference type="ARBA" id="ARBA00022705"/>
    </source>
</evidence>
<feature type="domain" description="DNA replication complex GINS protein PSF1 C-terminal" evidence="8">
    <location>
        <begin position="153"/>
        <end position="201"/>
    </location>
</feature>
<dbReference type="STRING" id="1344416.A0A139ANI3"/>
<evidence type="ECO:0000259" key="7">
    <source>
        <dbReference type="Pfam" id="PF05916"/>
    </source>
</evidence>
<dbReference type="GO" id="GO:0000727">
    <property type="term" value="P:double-strand break repair via break-induced replication"/>
    <property type="evidence" value="ECO:0007669"/>
    <property type="project" value="EnsemblFungi"/>
</dbReference>
<dbReference type="InterPro" id="IPR021151">
    <property type="entry name" value="GINS_A"/>
</dbReference>
<evidence type="ECO:0000313" key="9">
    <source>
        <dbReference type="EMBL" id="KXS18055.1"/>
    </source>
</evidence>
<dbReference type="OMA" id="MFCEKAT"/>
<dbReference type="CDD" id="cd21696">
    <property type="entry name" value="GINS_B_Psf1"/>
    <property type="match status" value="1"/>
</dbReference>
<dbReference type="OrthoDB" id="10252587at2759"/>